<proteinExistence type="predicted"/>
<dbReference type="RefSeq" id="XP_026764666.1">
    <property type="nucleotide sequence ID" value="XM_026908865.3"/>
</dbReference>
<keyword evidence="1" id="KW-1133">Transmembrane helix</keyword>
<keyword evidence="1" id="KW-0472">Membrane</keyword>
<dbReference type="PANTHER" id="PTHR12480">
    <property type="entry name" value="ARGININE DEMETHYLASE AND LYSYL-HYDROXYLASE JMJD"/>
    <property type="match status" value="1"/>
</dbReference>
<name>A0A6J1X5H5_GALME</name>
<dbReference type="InterPro" id="IPR041667">
    <property type="entry name" value="Cupin_8"/>
</dbReference>
<gene>
    <name evidence="4" type="primary">LOC113523001</name>
</gene>
<dbReference type="FunCoup" id="A0A6J1X5H5">
    <property type="interactions" value="8"/>
</dbReference>
<evidence type="ECO:0000259" key="2">
    <source>
        <dbReference type="Pfam" id="PF13621"/>
    </source>
</evidence>
<dbReference type="Proteomes" id="UP001652740">
    <property type="component" value="Unplaced"/>
</dbReference>
<protein>
    <submittedName>
        <fullName evidence="4">Uncharacterized protein LOC113523001</fullName>
    </submittedName>
</protein>
<reference evidence="4" key="1">
    <citation type="submission" date="2025-08" db="UniProtKB">
        <authorList>
            <consortium name="RefSeq"/>
        </authorList>
    </citation>
    <scope>IDENTIFICATION</scope>
    <source>
        <tissue evidence="4">Whole larvae</tissue>
    </source>
</reference>
<keyword evidence="1" id="KW-0812">Transmembrane</keyword>
<keyword evidence="3" id="KW-1185">Reference proteome</keyword>
<dbReference type="InterPro" id="IPR050910">
    <property type="entry name" value="JMJD6_ArgDemeth/LysHydrox"/>
</dbReference>
<feature type="transmembrane region" description="Helical" evidence="1">
    <location>
        <begin position="60"/>
        <end position="78"/>
    </location>
</feature>
<dbReference type="AlphaFoldDB" id="A0A6J1X5H5"/>
<evidence type="ECO:0000313" key="4">
    <source>
        <dbReference type="RefSeq" id="XP_026764666.1"/>
    </source>
</evidence>
<organism evidence="3 4">
    <name type="scientific">Galleria mellonella</name>
    <name type="common">Greater wax moth</name>
    <dbReference type="NCBI Taxonomy" id="7137"/>
    <lineage>
        <taxon>Eukaryota</taxon>
        <taxon>Metazoa</taxon>
        <taxon>Ecdysozoa</taxon>
        <taxon>Arthropoda</taxon>
        <taxon>Hexapoda</taxon>
        <taxon>Insecta</taxon>
        <taxon>Pterygota</taxon>
        <taxon>Neoptera</taxon>
        <taxon>Endopterygota</taxon>
        <taxon>Lepidoptera</taxon>
        <taxon>Glossata</taxon>
        <taxon>Ditrysia</taxon>
        <taxon>Pyraloidea</taxon>
        <taxon>Pyralidae</taxon>
        <taxon>Galleriinae</taxon>
        <taxon>Galleria</taxon>
    </lineage>
</organism>
<dbReference type="Pfam" id="PF13621">
    <property type="entry name" value="Cupin_8"/>
    <property type="match status" value="1"/>
</dbReference>
<dbReference type="KEGG" id="gmw:113523001"/>
<feature type="domain" description="Cupin-like" evidence="2">
    <location>
        <begin position="122"/>
        <end position="276"/>
    </location>
</feature>
<dbReference type="InParanoid" id="A0A6J1X5H5"/>
<dbReference type="Gene3D" id="2.60.120.650">
    <property type="entry name" value="Cupin"/>
    <property type="match status" value="1"/>
</dbReference>
<evidence type="ECO:0000313" key="3">
    <source>
        <dbReference type="Proteomes" id="UP001652740"/>
    </source>
</evidence>
<evidence type="ECO:0000256" key="1">
    <source>
        <dbReference type="SAM" id="Phobius"/>
    </source>
</evidence>
<dbReference type="SUPFAM" id="SSF51197">
    <property type="entry name" value="Clavaminate synthase-like"/>
    <property type="match status" value="1"/>
</dbReference>
<dbReference type="OrthoDB" id="10063099at2759"/>
<dbReference type="PANTHER" id="PTHR12480:SF19">
    <property type="entry name" value="CUPIN-LIKE DOMAIN-CONTAINING PROTEIN"/>
    <property type="match status" value="1"/>
</dbReference>
<dbReference type="GeneID" id="113523001"/>
<dbReference type="GO" id="GO:0016706">
    <property type="term" value="F:2-oxoglutarate-dependent dioxygenase activity"/>
    <property type="evidence" value="ECO:0007669"/>
    <property type="project" value="TreeGrafter"/>
</dbReference>
<sequence length="321" mass="36890">MSQTNQKTCEKKLKIAEQKVIKILNKIESLKLNNSYISQLDFQDKVNGYKLKIGYTKCNIVLSFIILMISLLSVKWFYGEFTTKNCAVELPSNSKSLFRPPEDCSMCIGVDEVVRLSNVSAQEFEESYAYGATPVIVTDATANWKAIENFTFQFFANFYRTGKMGTQINDCFYFAYKSGLQSLQDVFNMDESRANLTGEPWYVGWSTCYDEETRKLRTFYSRPYFLPTTAESDMVDWIFMGGPGQGAHMHVDSVKHMSWQAQIRGRKQWELAPPPECLYHCKWITFTVSPGEILVVDTNRWYHKTNVLPGDISITIGAEYD</sequence>
<accession>A0A6J1X5H5</accession>